<accession>A0A2S9YLM5</accession>
<feature type="compositionally biased region" description="Low complexity" evidence="4">
    <location>
        <begin position="174"/>
        <end position="189"/>
    </location>
</feature>
<dbReference type="AlphaFoldDB" id="A0A2S9YLM5"/>
<keyword evidence="7" id="KW-0808">Transferase</keyword>
<evidence type="ECO:0000256" key="2">
    <source>
        <dbReference type="ARBA" id="ARBA00012438"/>
    </source>
</evidence>
<dbReference type="InterPro" id="IPR036097">
    <property type="entry name" value="HisK_dim/P_sf"/>
</dbReference>
<dbReference type="SUPFAM" id="SSF55874">
    <property type="entry name" value="ATPase domain of HSP90 chaperone/DNA topoisomerase II/histidine kinase"/>
    <property type="match status" value="1"/>
</dbReference>
<dbReference type="InterPro" id="IPR036890">
    <property type="entry name" value="HATPase_C_sf"/>
</dbReference>
<comment type="catalytic activity">
    <reaction evidence="1">
        <text>ATP + protein L-histidine = ADP + protein N-phospho-L-histidine.</text>
        <dbReference type="EC" id="2.7.13.3"/>
    </reaction>
</comment>
<dbReference type="CDD" id="cd00082">
    <property type="entry name" value="HisKA"/>
    <property type="match status" value="1"/>
</dbReference>
<dbReference type="EC" id="2.7.13.3" evidence="2"/>
<evidence type="ECO:0000313" key="8">
    <source>
        <dbReference type="Proteomes" id="UP000238823"/>
    </source>
</evidence>
<keyword evidence="7" id="KW-0418">Kinase</keyword>
<feature type="transmembrane region" description="Helical" evidence="5">
    <location>
        <begin position="201"/>
        <end position="226"/>
    </location>
</feature>
<dbReference type="GO" id="GO:0000155">
    <property type="term" value="F:phosphorelay sensor kinase activity"/>
    <property type="evidence" value="ECO:0007669"/>
    <property type="project" value="InterPro"/>
</dbReference>
<evidence type="ECO:0000256" key="1">
    <source>
        <dbReference type="ARBA" id="ARBA00000085"/>
    </source>
</evidence>
<dbReference type="Gene3D" id="1.10.287.130">
    <property type="match status" value="1"/>
</dbReference>
<dbReference type="InterPro" id="IPR003661">
    <property type="entry name" value="HisK_dim/P_dom"/>
</dbReference>
<dbReference type="PANTHER" id="PTHR43065">
    <property type="entry name" value="SENSOR HISTIDINE KINASE"/>
    <property type="match status" value="1"/>
</dbReference>
<comment type="caution">
    <text evidence="7">The sequence shown here is derived from an EMBL/GenBank/DDBJ whole genome shotgun (WGS) entry which is preliminary data.</text>
</comment>
<dbReference type="Pfam" id="PF02518">
    <property type="entry name" value="HATPase_c"/>
    <property type="match status" value="1"/>
</dbReference>
<dbReference type="InterPro" id="IPR003594">
    <property type="entry name" value="HATPase_dom"/>
</dbReference>
<dbReference type="Gene3D" id="3.30.565.10">
    <property type="entry name" value="Histidine kinase-like ATPase, C-terminal domain"/>
    <property type="match status" value="1"/>
</dbReference>
<keyword evidence="5" id="KW-0472">Membrane</keyword>
<feature type="transmembrane region" description="Helical" evidence="5">
    <location>
        <begin position="127"/>
        <end position="146"/>
    </location>
</feature>
<feature type="domain" description="Histidine kinase" evidence="6">
    <location>
        <begin position="254"/>
        <end position="465"/>
    </location>
</feature>
<name>A0A2S9YLM5_9BACT</name>
<keyword evidence="5" id="KW-1133">Transmembrane helix</keyword>
<feature type="transmembrane region" description="Helical" evidence="5">
    <location>
        <begin position="20"/>
        <end position="42"/>
    </location>
</feature>
<sequence length="470" mass="49847">MIGEQARANARITLRNLIAARWVLIALASASVLIAALAADRLPVGLLPRSEHPLAVCTTIAVWTLLNVASTLALGRGRASEPLAGAHLLADAVALTLLLALSGGPANPFTILYFLPITLATQVSPRWTWALAGVCVAGFAGLFLLTPAEPEPMPAPEPVTAVEDPHAHHHMPAPHDSAAGPAMGPAMGAEPHGEHFEGHQLGMWVAFGLVGVLITVFVHRTALALAHQRDELARLRQTTLEDRHLTALGALAAGAGHELGTPLGTIKLLVDELPHLPPAESEAALDTIRTELARCKLIVSRMASPELRVTALGQASAQPWPLTQLAAELERVDAGVSLEVEIDDEVADRSCRQPFGALSQVLRELLNNAADASRRTGQPDRAVVVRLYSRAEALVIDIVDRGVGMDSHDLAAAFSPFHTTRPENQGMGLGLYLARAHLRQLGGTIEIESELGRGTLVRVELPLDERGTSA</sequence>
<evidence type="ECO:0000256" key="5">
    <source>
        <dbReference type="SAM" id="Phobius"/>
    </source>
</evidence>
<feature type="region of interest" description="Disordered" evidence="4">
    <location>
        <begin position="154"/>
        <end position="193"/>
    </location>
</feature>
<evidence type="ECO:0000259" key="6">
    <source>
        <dbReference type="PROSITE" id="PS50109"/>
    </source>
</evidence>
<dbReference type="SMART" id="SM00388">
    <property type="entry name" value="HisKA"/>
    <property type="match status" value="1"/>
</dbReference>
<dbReference type="PROSITE" id="PS50109">
    <property type="entry name" value="HIS_KIN"/>
    <property type="match status" value="1"/>
</dbReference>
<dbReference type="Proteomes" id="UP000238823">
    <property type="component" value="Unassembled WGS sequence"/>
</dbReference>
<dbReference type="EMBL" id="PVNL01000086">
    <property type="protein sequence ID" value="PRQ05993.1"/>
    <property type="molecule type" value="Genomic_DNA"/>
</dbReference>
<organism evidence="7 8">
    <name type="scientific">Enhygromyxa salina</name>
    <dbReference type="NCBI Taxonomy" id="215803"/>
    <lineage>
        <taxon>Bacteria</taxon>
        <taxon>Pseudomonadati</taxon>
        <taxon>Myxococcota</taxon>
        <taxon>Polyangia</taxon>
        <taxon>Nannocystales</taxon>
        <taxon>Nannocystaceae</taxon>
        <taxon>Enhygromyxa</taxon>
    </lineage>
</organism>
<reference evidence="7 8" key="1">
    <citation type="submission" date="2018-03" db="EMBL/GenBank/DDBJ databases">
        <title>Draft Genome Sequences of the Obligatory Marine Myxobacteria Enhygromyxa salina SWB007.</title>
        <authorList>
            <person name="Poehlein A."/>
            <person name="Moghaddam J.A."/>
            <person name="Harms H."/>
            <person name="Alanjari M."/>
            <person name="Koenig G.M."/>
            <person name="Daniel R."/>
            <person name="Schaeberle T.F."/>
        </authorList>
    </citation>
    <scope>NUCLEOTIDE SEQUENCE [LARGE SCALE GENOMIC DNA]</scope>
    <source>
        <strain evidence="7 8">SWB007</strain>
    </source>
</reference>
<dbReference type="PANTHER" id="PTHR43065:SF42">
    <property type="entry name" value="TWO-COMPONENT SENSOR PPRA"/>
    <property type="match status" value="1"/>
</dbReference>
<evidence type="ECO:0000313" key="7">
    <source>
        <dbReference type="EMBL" id="PRQ05993.1"/>
    </source>
</evidence>
<feature type="transmembrane region" description="Helical" evidence="5">
    <location>
        <begin position="94"/>
        <end position="115"/>
    </location>
</feature>
<dbReference type="PRINTS" id="PR00344">
    <property type="entry name" value="BCTRLSENSOR"/>
</dbReference>
<dbReference type="SUPFAM" id="SSF47384">
    <property type="entry name" value="Homodimeric domain of signal transducing histidine kinase"/>
    <property type="match status" value="1"/>
</dbReference>
<dbReference type="SMART" id="SM00387">
    <property type="entry name" value="HATPase_c"/>
    <property type="match status" value="1"/>
</dbReference>
<keyword evidence="3" id="KW-0597">Phosphoprotein</keyword>
<protein>
    <recommendedName>
        <fullName evidence="2">histidine kinase</fullName>
        <ecNumber evidence="2">2.7.13.3</ecNumber>
    </recommendedName>
</protein>
<keyword evidence="5" id="KW-0812">Transmembrane</keyword>
<evidence type="ECO:0000256" key="4">
    <source>
        <dbReference type="SAM" id="MobiDB-lite"/>
    </source>
</evidence>
<evidence type="ECO:0000256" key="3">
    <source>
        <dbReference type="ARBA" id="ARBA00022553"/>
    </source>
</evidence>
<proteinExistence type="predicted"/>
<gene>
    <name evidence="7" type="primary">regB</name>
    <name evidence="7" type="ORF">ENSA7_42550</name>
</gene>
<dbReference type="InterPro" id="IPR005467">
    <property type="entry name" value="His_kinase_dom"/>
</dbReference>
<dbReference type="InterPro" id="IPR004358">
    <property type="entry name" value="Sig_transdc_His_kin-like_C"/>
</dbReference>